<dbReference type="RefSeq" id="WP_092360786.1">
    <property type="nucleotide sequence ID" value="NZ_DAINWJ010000641.1"/>
</dbReference>
<protein>
    <recommendedName>
        <fullName evidence="5">Rqc2 homolog RqcH</fullName>
        <shortName evidence="5">RqcH</shortName>
    </recommendedName>
</protein>
<feature type="domain" description="NFACT RNA-binding" evidence="6">
    <location>
        <begin position="461"/>
        <end position="556"/>
    </location>
</feature>
<dbReference type="InterPro" id="IPR043682">
    <property type="entry name" value="RqcH_bacterial"/>
</dbReference>
<keyword evidence="3 5" id="KW-0694">RNA-binding</keyword>
<evidence type="ECO:0000259" key="6">
    <source>
        <dbReference type="Pfam" id="PF05670"/>
    </source>
</evidence>
<dbReference type="HAMAP" id="MF_00844_B">
    <property type="entry name" value="RqcH_B"/>
    <property type="match status" value="1"/>
</dbReference>
<dbReference type="STRING" id="460384.SAMN05216313_102175"/>
<dbReference type="Gene3D" id="1.10.8.50">
    <property type="match status" value="1"/>
</dbReference>
<keyword evidence="2 5" id="KW-0699">rRNA-binding</keyword>
<evidence type="ECO:0000313" key="8">
    <source>
        <dbReference type="Proteomes" id="UP000198508"/>
    </source>
</evidence>
<evidence type="ECO:0000313" key="7">
    <source>
        <dbReference type="EMBL" id="SET11620.1"/>
    </source>
</evidence>
<dbReference type="InterPro" id="IPR010979">
    <property type="entry name" value="Ribosomal_uS13-like_H2TH"/>
</dbReference>
<comment type="subunit">
    <text evidence="5">Associates with stalled 50S ribosomal subunits. Binds to RqcP.</text>
</comment>
<keyword evidence="4 5" id="KW-0648">Protein biosynthesis</keyword>
<evidence type="ECO:0000256" key="3">
    <source>
        <dbReference type="ARBA" id="ARBA00022884"/>
    </source>
</evidence>
<organism evidence="7 8">
    <name type="scientific">Enterocloster lavalensis</name>
    <dbReference type="NCBI Taxonomy" id="460384"/>
    <lineage>
        <taxon>Bacteria</taxon>
        <taxon>Bacillati</taxon>
        <taxon>Bacillota</taxon>
        <taxon>Clostridia</taxon>
        <taxon>Lachnospirales</taxon>
        <taxon>Lachnospiraceae</taxon>
        <taxon>Enterocloster</taxon>
    </lineage>
</organism>
<gene>
    <name evidence="5" type="primary">rqcH</name>
    <name evidence="7" type="ORF">SAMN05216313_102175</name>
</gene>
<dbReference type="GO" id="GO:0019843">
    <property type="term" value="F:rRNA binding"/>
    <property type="evidence" value="ECO:0007669"/>
    <property type="project" value="UniProtKB-UniRule"/>
</dbReference>
<proteinExistence type="inferred from homology"/>
<evidence type="ECO:0000256" key="4">
    <source>
        <dbReference type="ARBA" id="ARBA00022917"/>
    </source>
</evidence>
<dbReference type="PANTHER" id="PTHR15239:SF6">
    <property type="entry name" value="RIBOSOME QUALITY CONTROL COMPLEX SUBUNIT NEMF"/>
    <property type="match status" value="1"/>
</dbReference>
<evidence type="ECO:0000256" key="1">
    <source>
        <dbReference type="ARBA" id="ARBA00022555"/>
    </source>
</evidence>
<dbReference type="SUPFAM" id="SSF46946">
    <property type="entry name" value="S13-like H2TH domain"/>
    <property type="match status" value="1"/>
</dbReference>
<dbReference type="InterPro" id="IPR008532">
    <property type="entry name" value="NFACT_RNA-bd"/>
</dbReference>
<comment type="similarity">
    <text evidence="5">Belongs to the NEMF family.</text>
</comment>
<evidence type="ECO:0000256" key="5">
    <source>
        <dbReference type="HAMAP-Rule" id="MF_00844"/>
    </source>
</evidence>
<sequence length="583" mass="65827">MAFDGITVANLVKELKETVEGARISKIAQPEKDELLFTIKHPRGNVRLLLSASASLPLVYLTQTNKPGPLTAPNFCMLLRKHIGSARIVSVSQPGLERIIEFSLEHLDELGDLCRKRLIVEIMGKHSNIIFCKEDGTIIDSIKHVSAQVSSVREVLPGRSYFIPQTMAKEDPLTVGESVFKEVLTSAPMKVQKALYNHFTGISPIMAEEICYLASVDADLPAADLSEAALTHLYRTFTLTMEDVAEGNFSPNIVYEGDTPVEFSALPLTCYSDAGRFKAVPFSSISQVLEHYYKSRSDITRIRQKSSDLRRVVQTALERNYKKYDLQLKQLKDTEKREKYRIYGELLNTYGYELSGGEKEFRCLNYYTNEEITIPLDPQLSAKDNAKKHFDKYNKLKRTYEALVDLTKETRREIDHLESISAALDIALSENDLVQIKEELMEYGYVKKRRAGDKKPKITSKPFHYISSDGFHLYVGKNNYQNEELTFKVAGGGDWWFHAKGIPGSHVIAKTGGREDLPDRLFEEAGALAAFYSKGRDNEKVEIDYIQRKHIKKVAGAAPGFVIYHTNYSLVAEPRCNLPEAEG</sequence>
<keyword evidence="8" id="KW-1185">Reference proteome</keyword>
<keyword evidence="1 5" id="KW-0820">tRNA-binding</keyword>
<dbReference type="GeneID" id="93277135"/>
<dbReference type="Gene3D" id="2.30.310.10">
    <property type="entry name" value="ibrinogen binding protein from staphylococcus aureus domain"/>
    <property type="match status" value="1"/>
</dbReference>
<reference evidence="8" key="1">
    <citation type="submission" date="2016-10" db="EMBL/GenBank/DDBJ databases">
        <authorList>
            <person name="Varghese N."/>
            <person name="Submissions S."/>
        </authorList>
    </citation>
    <scope>NUCLEOTIDE SEQUENCE [LARGE SCALE GENOMIC DNA]</scope>
    <source>
        <strain evidence="8">NLAE-zl-G277</strain>
    </source>
</reference>
<dbReference type="GO" id="GO:0043023">
    <property type="term" value="F:ribosomal large subunit binding"/>
    <property type="evidence" value="ECO:0007669"/>
    <property type="project" value="UniProtKB-UniRule"/>
</dbReference>
<dbReference type="Pfam" id="PF05670">
    <property type="entry name" value="NFACT-R_1"/>
    <property type="match status" value="1"/>
</dbReference>
<dbReference type="FunFam" id="2.30.310.10:FF:000004">
    <property type="entry name" value="Fibronectin-binding protein A"/>
    <property type="match status" value="1"/>
</dbReference>
<name>A0A1I0BX10_9FIRM</name>
<dbReference type="GO" id="GO:0072344">
    <property type="term" value="P:rescue of stalled ribosome"/>
    <property type="evidence" value="ECO:0007669"/>
    <property type="project" value="UniProtKB-UniRule"/>
</dbReference>
<dbReference type="PANTHER" id="PTHR15239">
    <property type="entry name" value="NUCLEAR EXPORT MEDIATOR FACTOR NEMF"/>
    <property type="match status" value="1"/>
</dbReference>
<dbReference type="GO" id="GO:0000049">
    <property type="term" value="F:tRNA binding"/>
    <property type="evidence" value="ECO:0007669"/>
    <property type="project" value="UniProtKB-UniRule"/>
</dbReference>
<comment type="function">
    <text evidence="5">Key component of the ribosome quality control system (RQC), a ribosome-associated complex that mediates the extraction of incompletely synthesized nascent chains from stalled ribosomes and their subsequent degradation. RqcH recruits Ala-charged tRNA, and with RqcP directs the elongation of stalled nascent chains on 50S ribosomal subunits, leading to non-templated C-terminal alanine extensions (Ala tail). The Ala tail promotes nascent chain degradation. May add between 1 and at least 8 Ala residues. Binds to stalled 50S ribosomal subunits.</text>
</comment>
<dbReference type="GO" id="GO:1990112">
    <property type="term" value="C:RQC complex"/>
    <property type="evidence" value="ECO:0007669"/>
    <property type="project" value="TreeGrafter"/>
</dbReference>
<dbReference type="AlphaFoldDB" id="A0A1I0BX10"/>
<dbReference type="Pfam" id="PF05833">
    <property type="entry name" value="NFACT_N"/>
    <property type="match status" value="1"/>
</dbReference>
<evidence type="ECO:0000256" key="2">
    <source>
        <dbReference type="ARBA" id="ARBA00022730"/>
    </source>
</evidence>
<dbReference type="EMBL" id="FOIM01000002">
    <property type="protein sequence ID" value="SET11620.1"/>
    <property type="molecule type" value="Genomic_DNA"/>
</dbReference>
<dbReference type="Proteomes" id="UP000198508">
    <property type="component" value="Unassembled WGS sequence"/>
</dbReference>
<accession>A0A1I0BX10</accession>
<dbReference type="InterPro" id="IPR051608">
    <property type="entry name" value="RQC_Subunit_NEMF"/>
</dbReference>